<dbReference type="Proteomes" id="UP000230750">
    <property type="component" value="Unassembled WGS sequence"/>
</dbReference>
<keyword evidence="1" id="KW-0433">Leucine-rich repeat</keyword>
<dbReference type="Gene3D" id="3.80.10.10">
    <property type="entry name" value="Ribonuclease Inhibitor"/>
    <property type="match status" value="2"/>
</dbReference>
<dbReference type="InterPro" id="IPR003591">
    <property type="entry name" value="Leu-rich_rpt_typical-subtyp"/>
</dbReference>
<dbReference type="OrthoDB" id="2190652at2759"/>
<keyword evidence="4" id="KW-0812">Transmembrane</keyword>
<reference evidence="5 6" key="1">
    <citation type="journal article" date="2017" name="PLoS Biol.">
        <title>The sea cucumber genome provides insights into morphological evolution and visceral regeneration.</title>
        <authorList>
            <person name="Zhang X."/>
            <person name="Sun L."/>
            <person name="Yuan J."/>
            <person name="Sun Y."/>
            <person name="Gao Y."/>
            <person name="Zhang L."/>
            <person name="Li S."/>
            <person name="Dai H."/>
            <person name="Hamel J.F."/>
            <person name="Liu C."/>
            <person name="Yu Y."/>
            <person name="Liu S."/>
            <person name="Lin W."/>
            <person name="Guo K."/>
            <person name="Jin S."/>
            <person name="Xu P."/>
            <person name="Storey K.B."/>
            <person name="Huan P."/>
            <person name="Zhang T."/>
            <person name="Zhou Y."/>
            <person name="Zhang J."/>
            <person name="Lin C."/>
            <person name="Li X."/>
            <person name="Xing L."/>
            <person name="Huo D."/>
            <person name="Sun M."/>
            <person name="Wang L."/>
            <person name="Mercier A."/>
            <person name="Li F."/>
            <person name="Yang H."/>
            <person name="Xiang J."/>
        </authorList>
    </citation>
    <scope>NUCLEOTIDE SEQUENCE [LARGE SCALE GENOMIC DNA]</scope>
    <source>
        <strain evidence="5">Shaxun</strain>
        <tissue evidence="5">Muscle</tissue>
    </source>
</reference>
<comment type="caution">
    <text evidence="5">The sequence shown here is derived from an EMBL/GenBank/DDBJ whole genome shotgun (WGS) entry which is preliminary data.</text>
</comment>
<dbReference type="Pfam" id="PF13855">
    <property type="entry name" value="LRR_8"/>
    <property type="match status" value="2"/>
</dbReference>
<dbReference type="AlphaFoldDB" id="A0A2G8JX50"/>
<keyword evidence="4" id="KW-1133">Transmembrane helix</keyword>
<accession>A0A2G8JX50</accession>
<dbReference type="PANTHER" id="PTHR24366:SF96">
    <property type="entry name" value="LEUCINE RICH REPEAT CONTAINING 53"/>
    <property type="match status" value="1"/>
</dbReference>
<keyword evidence="6" id="KW-1185">Reference proteome</keyword>
<dbReference type="SUPFAM" id="SSF52058">
    <property type="entry name" value="L domain-like"/>
    <property type="match status" value="1"/>
</dbReference>
<evidence type="ECO:0000256" key="4">
    <source>
        <dbReference type="SAM" id="Phobius"/>
    </source>
</evidence>
<dbReference type="STRING" id="307972.A0A2G8JX50"/>
<dbReference type="EMBL" id="MRZV01001138">
    <property type="protein sequence ID" value="PIK40300.1"/>
    <property type="molecule type" value="Genomic_DNA"/>
</dbReference>
<dbReference type="SMART" id="SM00369">
    <property type="entry name" value="LRR_TYP"/>
    <property type="match status" value="6"/>
</dbReference>
<evidence type="ECO:0000256" key="2">
    <source>
        <dbReference type="ARBA" id="ARBA00022737"/>
    </source>
</evidence>
<feature type="compositionally biased region" description="Polar residues" evidence="3">
    <location>
        <begin position="266"/>
        <end position="284"/>
    </location>
</feature>
<feature type="region of interest" description="Disordered" evidence="3">
    <location>
        <begin position="258"/>
        <end position="287"/>
    </location>
</feature>
<dbReference type="InterPro" id="IPR032675">
    <property type="entry name" value="LRR_dom_sf"/>
</dbReference>
<keyword evidence="2" id="KW-0677">Repeat</keyword>
<evidence type="ECO:0000313" key="6">
    <source>
        <dbReference type="Proteomes" id="UP000230750"/>
    </source>
</evidence>
<feature type="transmembrane region" description="Helical" evidence="4">
    <location>
        <begin position="293"/>
        <end position="316"/>
    </location>
</feature>
<dbReference type="PANTHER" id="PTHR24366">
    <property type="entry name" value="IG(IMMUNOGLOBULIN) AND LRR(LEUCINE RICH REPEAT) DOMAINS"/>
    <property type="match status" value="1"/>
</dbReference>
<keyword evidence="4" id="KW-0472">Membrane</keyword>
<evidence type="ECO:0000256" key="3">
    <source>
        <dbReference type="SAM" id="MobiDB-lite"/>
    </source>
</evidence>
<sequence>MVPAPSISCRNTRKLNLSRNSIPEIHAGNFDGYHQLSMLDLSYNEIAEIGPGAFRGLYALSDLTLSHNPLKQLRRSSFYNLSAKFISCQGSSLEWIESEIFSRDLLYLNLADNRLSYLPKKTLHKLVNIHSIDISNNELEKVHSETFQTNKVIREIHLNDNNLPMLPEDIFYGLEELENVDISNNPLLNAFSLRVTSPNLTITICSNSCDLDHLPNVTLTTEKGSVQTYFQGHDNVGETFDTVDMKVLNGEPEIVGTKGATEKSLKQSSSQTQPDVTFLPTNSSPKRDDSRNFPWIVIVLIAFLVSVVGNVVQLYYRWKARHR</sequence>
<dbReference type="InterPro" id="IPR001611">
    <property type="entry name" value="Leu-rich_rpt"/>
</dbReference>
<evidence type="ECO:0000313" key="5">
    <source>
        <dbReference type="EMBL" id="PIK40300.1"/>
    </source>
</evidence>
<gene>
    <name evidence="5" type="ORF">BSL78_22855</name>
</gene>
<organism evidence="5 6">
    <name type="scientific">Stichopus japonicus</name>
    <name type="common">Sea cucumber</name>
    <dbReference type="NCBI Taxonomy" id="307972"/>
    <lineage>
        <taxon>Eukaryota</taxon>
        <taxon>Metazoa</taxon>
        <taxon>Echinodermata</taxon>
        <taxon>Eleutherozoa</taxon>
        <taxon>Echinozoa</taxon>
        <taxon>Holothuroidea</taxon>
        <taxon>Aspidochirotacea</taxon>
        <taxon>Aspidochirotida</taxon>
        <taxon>Stichopodidae</taxon>
        <taxon>Apostichopus</taxon>
    </lineage>
</organism>
<protein>
    <submittedName>
        <fullName evidence="5">Uncharacterized protein</fullName>
    </submittedName>
</protein>
<name>A0A2G8JX50_STIJA</name>
<evidence type="ECO:0000256" key="1">
    <source>
        <dbReference type="ARBA" id="ARBA00022614"/>
    </source>
</evidence>
<proteinExistence type="predicted"/>